<dbReference type="PRINTS" id="PR00118">
    <property type="entry name" value="BLACTAMASEA"/>
</dbReference>
<comment type="caution">
    <text evidence="8">The sequence shown here is derived from an EMBL/GenBank/DDBJ whole genome shotgun (WGS) entry which is preliminary data.</text>
</comment>
<evidence type="ECO:0000313" key="9">
    <source>
        <dbReference type="Proteomes" id="UP001501295"/>
    </source>
</evidence>
<feature type="domain" description="Beta-lactamase class A catalytic" evidence="7">
    <location>
        <begin position="40"/>
        <end position="259"/>
    </location>
</feature>
<comment type="similarity">
    <text evidence="1 5">Belongs to the class-A beta-lactamase family.</text>
</comment>
<dbReference type="Gene3D" id="3.40.710.10">
    <property type="entry name" value="DD-peptidase/beta-lactamase superfamily"/>
    <property type="match status" value="1"/>
</dbReference>
<dbReference type="NCBIfam" id="NF033103">
    <property type="entry name" value="bla_class_A"/>
    <property type="match status" value="1"/>
</dbReference>
<evidence type="ECO:0000256" key="3">
    <source>
        <dbReference type="ARBA" id="ARBA00022801"/>
    </source>
</evidence>
<reference evidence="9" key="1">
    <citation type="journal article" date="2019" name="Int. J. Syst. Evol. Microbiol.">
        <title>The Global Catalogue of Microorganisms (GCM) 10K type strain sequencing project: providing services to taxonomists for standard genome sequencing and annotation.</title>
        <authorList>
            <consortium name="The Broad Institute Genomics Platform"/>
            <consortium name="The Broad Institute Genome Sequencing Center for Infectious Disease"/>
            <person name="Wu L."/>
            <person name="Ma J."/>
        </authorList>
    </citation>
    <scope>NUCLEOTIDE SEQUENCE [LARGE SCALE GENOMIC DNA]</scope>
    <source>
        <strain evidence="9">JCM 18956</strain>
    </source>
</reference>
<comment type="catalytic activity">
    <reaction evidence="5">
        <text>a beta-lactam + H2O = a substituted beta-amino acid</text>
        <dbReference type="Rhea" id="RHEA:20401"/>
        <dbReference type="ChEBI" id="CHEBI:15377"/>
        <dbReference type="ChEBI" id="CHEBI:35627"/>
        <dbReference type="ChEBI" id="CHEBI:140347"/>
        <dbReference type="EC" id="3.5.2.6"/>
    </reaction>
</comment>
<evidence type="ECO:0000259" key="7">
    <source>
        <dbReference type="Pfam" id="PF13354"/>
    </source>
</evidence>
<organism evidence="8 9">
    <name type="scientific">Frondihabitans cladoniiphilus</name>
    <dbReference type="NCBI Taxonomy" id="715785"/>
    <lineage>
        <taxon>Bacteria</taxon>
        <taxon>Bacillati</taxon>
        <taxon>Actinomycetota</taxon>
        <taxon>Actinomycetes</taxon>
        <taxon>Micrococcales</taxon>
        <taxon>Microbacteriaceae</taxon>
        <taxon>Frondihabitans</taxon>
    </lineage>
</organism>
<keyword evidence="4 5" id="KW-0046">Antibiotic resistance</keyword>
<proteinExistence type="inferred from homology"/>
<gene>
    <name evidence="8" type="primary">bla</name>
    <name evidence="8" type="ORF">GCM10025780_34090</name>
</gene>
<evidence type="ECO:0000256" key="1">
    <source>
        <dbReference type="ARBA" id="ARBA00009009"/>
    </source>
</evidence>
<evidence type="ECO:0000256" key="6">
    <source>
        <dbReference type="SAM" id="MobiDB-lite"/>
    </source>
</evidence>
<feature type="region of interest" description="Disordered" evidence="6">
    <location>
        <begin position="151"/>
        <end position="174"/>
    </location>
</feature>
<keyword evidence="9" id="KW-1185">Reference proteome</keyword>
<dbReference type="PANTHER" id="PTHR35333:SF3">
    <property type="entry name" value="BETA-LACTAMASE-TYPE TRANSPEPTIDASE FOLD CONTAINING PROTEIN"/>
    <property type="match status" value="1"/>
</dbReference>
<dbReference type="PANTHER" id="PTHR35333">
    <property type="entry name" value="BETA-LACTAMASE"/>
    <property type="match status" value="1"/>
</dbReference>
<name>A0ABP8WAH2_9MICO</name>
<protein>
    <recommendedName>
        <fullName evidence="2 5">Beta-lactamase</fullName>
        <ecNumber evidence="2 5">3.5.2.6</ecNumber>
    </recommendedName>
</protein>
<evidence type="ECO:0000256" key="4">
    <source>
        <dbReference type="ARBA" id="ARBA00023251"/>
    </source>
</evidence>
<dbReference type="InterPro" id="IPR012338">
    <property type="entry name" value="Beta-lactam/transpept-like"/>
</dbReference>
<dbReference type="InterPro" id="IPR023650">
    <property type="entry name" value="Beta-lactam_class-A_AS"/>
</dbReference>
<accession>A0ABP8WAH2</accession>
<sequence>MHPPLWTPRSTSASPSVTPAPVDDDAAFAALETSHSARVGVFAIDTGTGASVGYRADERFAFDSTYKALACGVVLKTESDAELAAVVHYSATDLVANSPITGQHVATGLSVSALCDAAIRYSDNTAANLLFGVLGSPSGLQAKWRMLGDTTTNSDRTETALNEAAPGDPRDTSTPRVLATDLRGFAVDDTGSFALTAARRAVLNGWLDANTTGATLIRAAVPAGWTVGDKSGSGGHGSRNDIAVLTPPTGAPIVIAVTTTHAASDAATDDALVAAVAGEALKALGR</sequence>
<dbReference type="Pfam" id="PF13354">
    <property type="entry name" value="Beta-lactamase2"/>
    <property type="match status" value="1"/>
</dbReference>
<evidence type="ECO:0000256" key="2">
    <source>
        <dbReference type="ARBA" id="ARBA00012865"/>
    </source>
</evidence>
<dbReference type="InterPro" id="IPR045155">
    <property type="entry name" value="Beta-lactam_cat"/>
</dbReference>
<dbReference type="EMBL" id="BAABLM010000010">
    <property type="protein sequence ID" value="GAA4684955.1"/>
    <property type="molecule type" value="Genomic_DNA"/>
</dbReference>
<dbReference type="InterPro" id="IPR000871">
    <property type="entry name" value="Beta-lactam_class-A"/>
</dbReference>
<keyword evidence="3 5" id="KW-0378">Hydrolase</keyword>
<dbReference type="EC" id="3.5.2.6" evidence="2 5"/>
<dbReference type="SUPFAM" id="SSF56601">
    <property type="entry name" value="beta-lactamase/transpeptidase-like"/>
    <property type="match status" value="1"/>
</dbReference>
<evidence type="ECO:0000313" key="8">
    <source>
        <dbReference type="EMBL" id="GAA4684955.1"/>
    </source>
</evidence>
<dbReference type="Proteomes" id="UP001501295">
    <property type="component" value="Unassembled WGS sequence"/>
</dbReference>
<evidence type="ECO:0000256" key="5">
    <source>
        <dbReference type="RuleBase" id="RU361140"/>
    </source>
</evidence>
<dbReference type="PROSITE" id="PS00146">
    <property type="entry name" value="BETA_LACTAMASE_A"/>
    <property type="match status" value="1"/>
</dbReference>